<reference evidence="2" key="2">
    <citation type="journal article" date="2015" name="Fish Shellfish Immunol.">
        <title>Early steps in the European eel (Anguilla anguilla)-Vibrio vulnificus interaction in the gills: Role of the RtxA13 toxin.</title>
        <authorList>
            <person name="Callol A."/>
            <person name="Pajuelo D."/>
            <person name="Ebbesson L."/>
            <person name="Teles M."/>
            <person name="MacKenzie S."/>
            <person name="Amaro C."/>
        </authorList>
    </citation>
    <scope>NUCLEOTIDE SEQUENCE</scope>
</reference>
<evidence type="ECO:0000313" key="2">
    <source>
        <dbReference type="EMBL" id="JAH78464.1"/>
    </source>
</evidence>
<reference evidence="2" key="1">
    <citation type="submission" date="2014-11" db="EMBL/GenBank/DDBJ databases">
        <authorList>
            <person name="Amaro Gonzalez C."/>
        </authorList>
    </citation>
    <scope>NUCLEOTIDE SEQUENCE</scope>
</reference>
<accession>A0A0E9VJZ9</accession>
<dbReference type="EMBL" id="GBXM01030113">
    <property type="protein sequence ID" value="JAH78464.1"/>
    <property type="molecule type" value="Transcribed_RNA"/>
</dbReference>
<proteinExistence type="predicted"/>
<feature type="region of interest" description="Disordered" evidence="1">
    <location>
        <begin position="1"/>
        <end position="22"/>
    </location>
</feature>
<evidence type="ECO:0000256" key="1">
    <source>
        <dbReference type="SAM" id="MobiDB-lite"/>
    </source>
</evidence>
<sequence>MGRGVRTSDFSDDEGPRWRGLAKKRRGNIQMTCCRRSPSRKEDILRWPIRMSLHRSGTGGRSQKQTASLDFNECF</sequence>
<dbReference type="AlphaFoldDB" id="A0A0E9VJZ9"/>
<name>A0A0E9VJZ9_ANGAN</name>
<organism evidence="2">
    <name type="scientific">Anguilla anguilla</name>
    <name type="common">European freshwater eel</name>
    <name type="synonym">Muraena anguilla</name>
    <dbReference type="NCBI Taxonomy" id="7936"/>
    <lineage>
        <taxon>Eukaryota</taxon>
        <taxon>Metazoa</taxon>
        <taxon>Chordata</taxon>
        <taxon>Craniata</taxon>
        <taxon>Vertebrata</taxon>
        <taxon>Euteleostomi</taxon>
        <taxon>Actinopterygii</taxon>
        <taxon>Neopterygii</taxon>
        <taxon>Teleostei</taxon>
        <taxon>Anguilliformes</taxon>
        <taxon>Anguillidae</taxon>
        <taxon>Anguilla</taxon>
    </lineage>
</organism>
<protein>
    <submittedName>
        <fullName evidence="2">Uncharacterized protein</fullName>
    </submittedName>
</protein>
<feature type="region of interest" description="Disordered" evidence="1">
    <location>
        <begin position="54"/>
        <end position="75"/>
    </location>
</feature>